<organism evidence="11 12">
    <name type="scientific">Actinomadura hallensis</name>
    <dbReference type="NCBI Taxonomy" id="337895"/>
    <lineage>
        <taxon>Bacteria</taxon>
        <taxon>Bacillati</taxon>
        <taxon>Actinomycetota</taxon>
        <taxon>Actinomycetes</taxon>
        <taxon>Streptosporangiales</taxon>
        <taxon>Thermomonosporaceae</taxon>
        <taxon>Actinomadura</taxon>
    </lineage>
</organism>
<dbReference type="GO" id="GO:1900753">
    <property type="term" value="P:doxorubicin transport"/>
    <property type="evidence" value="ECO:0007669"/>
    <property type="project" value="InterPro"/>
</dbReference>
<comment type="similarity">
    <text evidence="9">Belongs to the ABC transporter superfamily. Drug exporter-1 (DrugE1) (TC 3.A.1.105) family.</text>
</comment>
<dbReference type="SMART" id="SM00382">
    <property type="entry name" value="AAA"/>
    <property type="match status" value="1"/>
</dbReference>
<dbReference type="GO" id="GO:0043215">
    <property type="term" value="P:daunorubicin transport"/>
    <property type="evidence" value="ECO:0007669"/>
    <property type="project" value="InterPro"/>
</dbReference>
<proteinExistence type="inferred from homology"/>
<comment type="caution">
    <text evidence="11">The sequence shown here is derived from an EMBL/GenBank/DDBJ whole genome shotgun (WGS) entry which is preliminary data.</text>
</comment>
<evidence type="ECO:0000256" key="9">
    <source>
        <dbReference type="ARBA" id="ARBA00049985"/>
    </source>
</evidence>
<accession>A0A543I7T6</accession>
<protein>
    <submittedName>
        <fullName evidence="11">Oleandomycin transport system ATP-binding protein</fullName>
    </submittedName>
</protein>
<gene>
    <name evidence="11" type="ORF">FHX41_0244</name>
</gene>
<feature type="domain" description="ABC transporter" evidence="10">
    <location>
        <begin position="5"/>
        <end position="235"/>
    </location>
</feature>
<keyword evidence="3" id="KW-1003">Cell membrane</keyword>
<dbReference type="GO" id="GO:0046677">
    <property type="term" value="P:response to antibiotic"/>
    <property type="evidence" value="ECO:0007669"/>
    <property type="project" value="UniProtKB-KW"/>
</dbReference>
<evidence type="ECO:0000256" key="7">
    <source>
        <dbReference type="ARBA" id="ARBA00023136"/>
    </source>
</evidence>
<dbReference type="Gene3D" id="3.40.50.300">
    <property type="entry name" value="P-loop containing nucleotide triphosphate hydrolases"/>
    <property type="match status" value="1"/>
</dbReference>
<keyword evidence="4" id="KW-0547">Nucleotide-binding</keyword>
<evidence type="ECO:0000256" key="6">
    <source>
        <dbReference type="ARBA" id="ARBA00022967"/>
    </source>
</evidence>
<dbReference type="InterPro" id="IPR003439">
    <property type="entry name" value="ABC_transporter-like_ATP-bd"/>
</dbReference>
<dbReference type="GO" id="GO:0005524">
    <property type="term" value="F:ATP binding"/>
    <property type="evidence" value="ECO:0007669"/>
    <property type="project" value="UniProtKB-KW"/>
</dbReference>
<keyword evidence="12" id="KW-1185">Reference proteome</keyword>
<dbReference type="FunFam" id="3.40.50.300:FF:000589">
    <property type="entry name" value="ABC transporter, ATP-binding subunit"/>
    <property type="match status" value="1"/>
</dbReference>
<dbReference type="RefSeq" id="WP_141965771.1">
    <property type="nucleotide sequence ID" value="NZ_VFPO01000001.1"/>
</dbReference>
<dbReference type="NCBIfam" id="TIGR01188">
    <property type="entry name" value="drrA"/>
    <property type="match status" value="1"/>
</dbReference>
<dbReference type="AlphaFoldDB" id="A0A543I7T6"/>
<dbReference type="GO" id="GO:0016887">
    <property type="term" value="F:ATP hydrolysis activity"/>
    <property type="evidence" value="ECO:0007669"/>
    <property type="project" value="InterPro"/>
</dbReference>
<keyword evidence="8" id="KW-0046">Antibiotic resistance</keyword>
<evidence type="ECO:0000313" key="12">
    <source>
        <dbReference type="Proteomes" id="UP000316706"/>
    </source>
</evidence>
<dbReference type="InterPro" id="IPR027417">
    <property type="entry name" value="P-loop_NTPase"/>
</dbReference>
<evidence type="ECO:0000256" key="1">
    <source>
        <dbReference type="ARBA" id="ARBA00004413"/>
    </source>
</evidence>
<dbReference type="SUPFAM" id="SSF52540">
    <property type="entry name" value="P-loop containing nucleoside triphosphate hydrolases"/>
    <property type="match status" value="1"/>
</dbReference>
<dbReference type="OrthoDB" id="9804819at2"/>
<dbReference type="InterPro" id="IPR050763">
    <property type="entry name" value="ABC_transporter_ATP-binding"/>
</dbReference>
<dbReference type="EMBL" id="VFPO01000001">
    <property type="protein sequence ID" value="TQM66663.1"/>
    <property type="molecule type" value="Genomic_DNA"/>
</dbReference>
<dbReference type="InterPro" id="IPR005894">
    <property type="entry name" value="DrrA"/>
</dbReference>
<evidence type="ECO:0000256" key="3">
    <source>
        <dbReference type="ARBA" id="ARBA00022475"/>
    </source>
</evidence>
<dbReference type="PANTHER" id="PTHR42711">
    <property type="entry name" value="ABC TRANSPORTER ATP-BINDING PROTEIN"/>
    <property type="match status" value="1"/>
</dbReference>
<keyword evidence="2" id="KW-0813">Transport</keyword>
<dbReference type="Pfam" id="PF00005">
    <property type="entry name" value="ABC_tran"/>
    <property type="match status" value="1"/>
</dbReference>
<evidence type="ECO:0000256" key="4">
    <source>
        <dbReference type="ARBA" id="ARBA00022741"/>
    </source>
</evidence>
<keyword evidence="7" id="KW-0472">Membrane</keyword>
<dbReference type="Proteomes" id="UP000316706">
    <property type="component" value="Unassembled WGS sequence"/>
</dbReference>
<reference evidence="11 12" key="1">
    <citation type="submission" date="2019-06" db="EMBL/GenBank/DDBJ databases">
        <title>Sequencing the genomes of 1000 actinobacteria strains.</title>
        <authorList>
            <person name="Klenk H.-P."/>
        </authorList>
    </citation>
    <scope>NUCLEOTIDE SEQUENCE [LARGE SCALE GENOMIC DNA]</scope>
    <source>
        <strain evidence="11 12">DSM 45043</strain>
    </source>
</reference>
<dbReference type="GO" id="GO:0005886">
    <property type="term" value="C:plasma membrane"/>
    <property type="evidence" value="ECO:0007669"/>
    <property type="project" value="UniProtKB-SubCell"/>
</dbReference>
<name>A0A543I7T6_9ACTN</name>
<comment type="subcellular location">
    <subcellularLocation>
        <location evidence="1">Cell membrane</location>
        <topology evidence="1">Peripheral membrane protein</topology>
        <orientation evidence="1">Cytoplasmic side</orientation>
    </subcellularLocation>
</comment>
<evidence type="ECO:0000256" key="5">
    <source>
        <dbReference type="ARBA" id="ARBA00022840"/>
    </source>
</evidence>
<dbReference type="PROSITE" id="PS00211">
    <property type="entry name" value="ABC_TRANSPORTER_1"/>
    <property type="match status" value="1"/>
</dbReference>
<evidence type="ECO:0000259" key="10">
    <source>
        <dbReference type="PROSITE" id="PS50893"/>
    </source>
</evidence>
<keyword evidence="6" id="KW-1278">Translocase</keyword>
<dbReference type="InterPro" id="IPR003593">
    <property type="entry name" value="AAA+_ATPase"/>
</dbReference>
<dbReference type="InterPro" id="IPR017871">
    <property type="entry name" value="ABC_transporter-like_CS"/>
</dbReference>
<sequence length="318" mass="33752">MDYAFQAHGLIKRFGDTTALAGVELAARPGTVLGVLGPNGAGKTTAVRVLATLLRPDAGRAEVCGLDVVRDAAKVRERIGLTGQYASVDEDLTAMENLVLIGRLLDLRKAEARARAAELLERFELTEDAGRRVSAYSGGMRRRLDLAASMIGHPDVIFLDEPTTGLDPGRREEAWRLIRSMTRDGGTVLLTTQYLEEADALADEITVIDRGAVIASGTPAELKRIAGGRTIVARPRDPGRLIEVAAILNAVSGHGAETPRRDVVGVPVGGDGESAFAEVVRRLEAAGIGVSELSLRLPSLDEVFFTLTGHGTEEEAAA</sequence>
<dbReference type="PROSITE" id="PS50893">
    <property type="entry name" value="ABC_TRANSPORTER_2"/>
    <property type="match status" value="1"/>
</dbReference>
<keyword evidence="5 11" id="KW-0067">ATP-binding</keyword>
<evidence type="ECO:0000256" key="2">
    <source>
        <dbReference type="ARBA" id="ARBA00022448"/>
    </source>
</evidence>
<evidence type="ECO:0000256" key="8">
    <source>
        <dbReference type="ARBA" id="ARBA00023251"/>
    </source>
</evidence>
<dbReference type="PANTHER" id="PTHR42711:SF19">
    <property type="entry name" value="DOXORUBICIN RESISTANCE ATP-BINDING PROTEIN DRRA"/>
    <property type="match status" value="1"/>
</dbReference>
<evidence type="ECO:0000313" key="11">
    <source>
        <dbReference type="EMBL" id="TQM66663.1"/>
    </source>
</evidence>